<dbReference type="InterPro" id="IPR055270">
    <property type="entry name" value="Glyco_tran_10_C"/>
</dbReference>
<evidence type="ECO:0000256" key="4">
    <source>
        <dbReference type="ARBA" id="ARBA00022676"/>
    </source>
</evidence>
<dbReference type="UniPathway" id="UPA00378"/>
<comment type="caution">
    <text evidence="12">Lacks conserved residue(s) required for the propagation of feature annotation.</text>
</comment>
<dbReference type="Pfam" id="PF17039">
    <property type="entry name" value="Glyco_tran_10_N"/>
    <property type="match status" value="1"/>
</dbReference>
<evidence type="ECO:0000256" key="6">
    <source>
        <dbReference type="ARBA" id="ARBA00022692"/>
    </source>
</evidence>
<proteinExistence type="inferred from homology"/>
<dbReference type="KEGG" id="aten:116302872"/>
<evidence type="ECO:0000313" key="16">
    <source>
        <dbReference type="RefSeq" id="XP_031568126.1"/>
    </source>
</evidence>
<feature type="domain" description="Fucosyltransferase N-terminal" evidence="14">
    <location>
        <begin position="63"/>
        <end position="180"/>
    </location>
</feature>
<organism evidence="15 16">
    <name type="scientific">Actinia tenebrosa</name>
    <name type="common">Australian red waratah sea anemone</name>
    <dbReference type="NCBI Taxonomy" id="6105"/>
    <lineage>
        <taxon>Eukaryota</taxon>
        <taxon>Metazoa</taxon>
        <taxon>Cnidaria</taxon>
        <taxon>Anthozoa</taxon>
        <taxon>Hexacorallia</taxon>
        <taxon>Actiniaria</taxon>
        <taxon>Actiniidae</taxon>
        <taxon>Actinia</taxon>
    </lineage>
</organism>
<dbReference type="PANTHER" id="PTHR48438">
    <property type="entry name" value="ALPHA-(1,3)-FUCOSYLTRANSFERASE C-RELATED"/>
    <property type="match status" value="1"/>
</dbReference>
<sequence>MNSFLKYLKWMLVLLVITTFITILFVYEAAREQVFYLAEKLDLVKPSWMSWMAPLSNVTGGYKIILFYTPYFRSMPWPQARGKEKRLTDPYGRKCKVSSCYVTYSRQDFSKSNAVVFHTSAMPSLSRMESLLWKKTKGQKWVWYGQENPENMPFSAKTYSNMFDWTITYRTDSNVLDRYGYYVPITSNKDEFTKKNFIAGKDRLILWLASNCVSFRLSVVKEISKYLHVDVYGKCQRYFDHQPKGSCTRGSGDCDKMARRYKFYLALENFNCRDYVTEKYWRNALAHEVVPVLVAGSYSKDVLIPGSYIDILDFPNAKSLASYLKYLDSNDTAYNRYFEWKKNYTSVTTTNWLCDLCELLHRNDSDQEKEPLDMGTFWGTGNCHADDAYIRNVWLKSDARGRDSLGLCCLSFLYSILLLGFHVIEA</sequence>
<dbReference type="EC" id="2.4.1.-" evidence="12"/>
<feature type="transmembrane region" description="Helical" evidence="12">
    <location>
        <begin position="405"/>
        <end position="424"/>
    </location>
</feature>
<evidence type="ECO:0000256" key="8">
    <source>
        <dbReference type="ARBA" id="ARBA00022989"/>
    </source>
</evidence>
<evidence type="ECO:0000259" key="13">
    <source>
        <dbReference type="Pfam" id="PF00852"/>
    </source>
</evidence>
<keyword evidence="9 12" id="KW-0333">Golgi apparatus</keyword>
<feature type="transmembrane region" description="Helical" evidence="12">
    <location>
        <begin position="7"/>
        <end position="27"/>
    </location>
</feature>
<keyword evidence="7" id="KW-0735">Signal-anchor</keyword>
<keyword evidence="8 12" id="KW-1133">Transmembrane helix</keyword>
<dbReference type="FunCoup" id="A0A6P8IM96">
    <property type="interactions" value="1031"/>
</dbReference>
<dbReference type="GO" id="GO:0032580">
    <property type="term" value="C:Golgi cisterna membrane"/>
    <property type="evidence" value="ECO:0007669"/>
    <property type="project" value="UniProtKB-SubCell"/>
</dbReference>
<dbReference type="Gene3D" id="3.40.50.11660">
    <property type="entry name" value="Glycosyl transferase family 10, C-terminal domain"/>
    <property type="match status" value="1"/>
</dbReference>
<evidence type="ECO:0000313" key="15">
    <source>
        <dbReference type="Proteomes" id="UP000515163"/>
    </source>
</evidence>
<evidence type="ECO:0000256" key="3">
    <source>
        <dbReference type="ARBA" id="ARBA00008919"/>
    </source>
</evidence>
<comment type="pathway">
    <text evidence="2">Protein modification; protein glycosylation.</text>
</comment>
<keyword evidence="4 12" id="KW-0328">Glycosyltransferase</keyword>
<evidence type="ECO:0000256" key="9">
    <source>
        <dbReference type="ARBA" id="ARBA00023034"/>
    </source>
</evidence>
<dbReference type="GO" id="GO:0008417">
    <property type="term" value="F:fucosyltransferase activity"/>
    <property type="evidence" value="ECO:0007669"/>
    <property type="project" value="InterPro"/>
</dbReference>
<keyword evidence="15" id="KW-1185">Reference proteome</keyword>
<reference evidence="16" key="1">
    <citation type="submission" date="2025-08" db="UniProtKB">
        <authorList>
            <consortium name="RefSeq"/>
        </authorList>
    </citation>
    <scope>IDENTIFICATION</scope>
    <source>
        <tissue evidence="16">Tentacle</tissue>
    </source>
</reference>
<dbReference type="AlphaFoldDB" id="A0A6P8IM96"/>
<protein>
    <recommendedName>
        <fullName evidence="12">Fucosyltransferase</fullName>
        <ecNumber evidence="12">2.4.1.-</ecNumber>
    </recommendedName>
</protein>
<keyword evidence="6 12" id="KW-0812">Transmembrane</keyword>
<evidence type="ECO:0000256" key="10">
    <source>
        <dbReference type="ARBA" id="ARBA00023136"/>
    </source>
</evidence>
<evidence type="ECO:0000256" key="11">
    <source>
        <dbReference type="ARBA" id="ARBA00023180"/>
    </source>
</evidence>
<dbReference type="Proteomes" id="UP000515163">
    <property type="component" value="Unplaced"/>
</dbReference>
<evidence type="ECO:0000256" key="2">
    <source>
        <dbReference type="ARBA" id="ARBA00004922"/>
    </source>
</evidence>
<evidence type="ECO:0000256" key="5">
    <source>
        <dbReference type="ARBA" id="ARBA00022679"/>
    </source>
</evidence>
<dbReference type="RefSeq" id="XP_031568126.1">
    <property type="nucleotide sequence ID" value="XM_031712266.1"/>
</dbReference>
<gene>
    <name evidence="16" type="primary">LOC116302872</name>
</gene>
<dbReference type="InParanoid" id="A0A6P8IM96"/>
<evidence type="ECO:0000256" key="7">
    <source>
        <dbReference type="ARBA" id="ARBA00022968"/>
    </source>
</evidence>
<dbReference type="InterPro" id="IPR038577">
    <property type="entry name" value="GT10-like_C_sf"/>
</dbReference>
<dbReference type="InterPro" id="IPR001503">
    <property type="entry name" value="Glyco_trans_10"/>
</dbReference>
<accession>A0A6P8IM96</accession>
<keyword evidence="5 12" id="KW-0808">Transferase</keyword>
<dbReference type="Pfam" id="PF00852">
    <property type="entry name" value="Glyco_transf_10"/>
    <property type="match status" value="1"/>
</dbReference>
<keyword evidence="10 12" id="KW-0472">Membrane</keyword>
<dbReference type="FunFam" id="3.40.50.11660:FF:000006">
    <property type="entry name" value="Alpha-(1,3)-fucosyltransferase C"/>
    <property type="match status" value="1"/>
</dbReference>
<evidence type="ECO:0000259" key="14">
    <source>
        <dbReference type="Pfam" id="PF17039"/>
    </source>
</evidence>
<dbReference type="OrthoDB" id="5986427at2759"/>
<dbReference type="PANTHER" id="PTHR48438:SF1">
    <property type="entry name" value="ALPHA-(1,3)-FUCOSYLTRANSFERASE C-RELATED"/>
    <property type="match status" value="1"/>
</dbReference>
<keyword evidence="11" id="KW-0325">Glycoprotein</keyword>
<dbReference type="SUPFAM" id="SSF53756">
    <property type="entry name" value="UDP-Glycosyltransferase/glycogen phosphorylase"/>
    <property type="match status" value="1"/>
</dbReference>
<comment type="subcellular location">
    <subcellularLocation>
        <location evidence="1">Golgi apparatus membrane</location>
        <topology evidence="1">Single-pass type II membrane protein</topology>
    </subcellularLocation>
    <subcellularLocation>
        <location evidence="12">Golgi apparatus</location>
        <location evidence="12">Golgi stack membrane</location>
        <topology evidence="12">Single-pass type II membrane protein</topology>
    </subcellularLocation>
</comment>
<feature type="transmembrane region" description="Helical" evidence="12">
    <location>
        <begin position="47"/>
        <end position="68"/>
    </location>
</feature>
<dbReference type="GO" id="GO:0000139">
    <property type="term" value="C:Golgi membrane"/>
    <property type="evidence" value="ECO:0007669"/>
    <property type="project" value="UniProtKB-SubCell"/>
</dbReference>
<feature type="domain" description="Fucosyltransferase C-terminal" evidence="13">
    <location>
        <begin position="199"/>
        <end position="366"/>
    </location>
</feature>
<evidence type="ECO:0000256" key="1">
    <source>
        <dbReference type="ARBA" id="ARBA00004323"/>
    </source>
</evidence>
<dbReference type="InterPro" id="IPR031481">
    <property type="entry name" value="Glyco_tran_10_N"/>
</dbReference>
<dbReference type="GeneID" id="116302872"/>
<name>A0A6P8IM96_ACTTE</name>
<evidence type="ECO:0000256" key="12">
    <source>
        <dbReference type="RuleBase" id="RU003832"/>
    </source>
</evidence>
<comment type="similarity">
    <text evidence="3 12">Belongs to the glycosyltransferase 10 family.</text>
</comment>